<gene>
    <name evidence="1" type="ORF">E5259_17870</name>
</gene>
<organism evidence="1 2">
    <name type="scientific">Blautia producta</name>
    <dbReference type="NCBI Taxonomy" id="33035"/>
    <lineage>
        <taxon>Bacteria</taxon>
        <taxon>Bacillati</taxon>
        <taxon>Bacillota</taxon>
        <taxon>Clostridia</taxon>
        <taxon>Lachnospirales</taxon>
        <taxon>Lachnospiraceae</taxon>
        <taxon>Blautia</taxon>
    </lineage>
</organism>
<dbReference type="GeneID" id="75051918"/>
<dbReference type="AlphaFoldDB" id="A0A7G5MXH3"/>
<accession>A0A7G5MXH3</accession>
<reference evidence="1 2" key="1">
    <citation type="submission" date="2019-04" db="EMBL/GenBank/DDBJ databases">
        <authorList>
            <person name="Schori C."/>
            <person name="Ahrens C."/>
        </authorList>
    </citation>
    <scope>NUCLEOTIDE SEQUENCE [LARGE SCALE GENOMIC DNA]</scope>
    <source>
        <strain evidence="1 2">DSM 2950</strain>
    </source>
</reference>
<name>A0A7G5MXH3_9FIRM</name>
<evidence type="ECO:0000313" key="1">
    <source>
        <dbReference type="EMBL" id="QMW79316.1"/>
    </source>
</evidence>
<evidence type="ECO:0008006" key="3">
    <source>
        <dbReference type="Google" id="ProtNLM"/>
    </source>
</evidence>
<protein>
    <recommendedName>
        <fullName evidence="3">Prophage tail endopeptidase domain-containing protein</fullName>
    </recommendedName>
</protein>
<proteinExistence type="predicted"/>
<dbReference type="RefSeq" id="WP_018596931.1">
    <property type="nucleotide sequence ID" value="NZ_CABLBP010000040.1"/>
</dbReference>
<sequence>MINVSNEFREVMKTRRDFLQYANITFKDGRTINLGPKDFALSNNSITDAAGMNTLPLGAAIAKSIQLEIINDKEQFADYDFLMAEIHLTLKLQLSSTIESVNKGTYTVITPETYGSTIIVEAVDDMYKADKEYATKLKFPATTGEMYRDICERKGFMMGSSTFLHDDFVVKAKPEGMTERQILGYIAMIACGNARFDVDGFLKIQTYNFGKYTAPIMSADRKFILDTNGKQILSVWGKKNKAHDLKNFFSNMKVGTDDIIITGIKTVVDENSENSNEIMEGNEGYVISISNPLITGEEKKVVSWLANELIGVRFRKFSGDHTADPTIEFMDLAYITSTRGDKRNTYMTVITDVVFNVFGYTSLSNSANDTLRNSSKYTSEATKAYVNAKNDSIKQLGNYESILQQITKLISQGSGMYLTPVEQEDGSIIYYMHDKPTIEESGYTCYWTSNGIVASLDGGTTWAVDKNGNALFNIITARGLIFDWLRGGTMKLGGHNNQDGVLKILNASGAEIAQMDNLGLNYNDNLLVGYNNNGRTSYPVIKETYTSTSGGKTTSCEIAQGSIFVYNDKGGSDDFVQKAYARVGTSLNYGYIATFNSDTGKTVVSLTNNIYSTGSLSCSGTKSRIAETRNYGDVKLYCYEMPAPMFGDIGEGRTDNMGECYIFLDDVFSETVNTEACYQVFLQKEDQGDIWVESKTLSYFVVKGTPNVKFSWEIKIKQLGFELERLELFSDDELIPSNAEEIDYEAQAATMVKEYYESLEDIHDEEINKFYKTYNW</sequence>
<dbReference type="Proteomes" id="UP000515789">
    <property type="component" value="Chromosome"/>
</dbReference>
<evidence type="ECO:0000313" key="2">
    <source>
        <dbReference type="Proteomes" id="UP000515789"/>
    </source>
</evidence>
<dbReference type="EMBL" id="CP039126">
    <property type="protein sequence ID" value="QMW79316.1"/>
    <property type="molecule type" value="Genomic_DNA"/>
</dbReference>